<evidence type="ECO:0000256" key="3">
    <source>
        <dbReference type="ARBA" id="ARBA00023015"/>
    </source>
</evidence>
<feature type="compositionally biased region" description="Polar residues" evidence="8">
    <location>
        <begin position="13"/>
        <end position="24"/>
    </location>
</feature>
<evidence type="ECO:0000256" key="4">
    <source>
        <dbReference type="ARBA" id="ARBA00023125"/>
    </source>
</evidence>
<dbReference type="PROSITE" id="PS51032">
    <property type="entry name" value="AP2_ERF"/>
    <property type="match status" value="1"/>
</dbReference>
<feature type="domain" description="AP2/ERF" evidence="9">
    <location>
        <begin position="60"/>
        <end position="117"/>
    </location>
</feature>
<dbReference type="GO" id="GO:0006952">
    <property type="term" value="P:defense response"/>
    <property type="evidence" value="ECO:0007669"/>
    <property type="project" value="UniProtKB-KW"/>
</dbReference>
<dbReference type="FunFam" id="3.30.730.10:FF:000001">
    <property type="entry name" value="Ethylene-responsive transcription factor 2"/>
    <property type="match status" value="1"/>
</dbReference>
<keyword evidence="11" id="KW-1185">Reference proteome</keyword>
<dbReference type="PANTHER" id="PTHR31241:SF24">
    <property type="entry name" value="ETHYLENE-RESPONSIVE TRANSCRIPTION FACTOR ABI4"/>
    <property type="match status" value="1"/>
</dbReference>
<dbReference type="SMART" id="SM00380">
    <property type="entry name" value="AP2"/>
    <property type="match status" value="1"/>
</dbReference>
<dbReference type="SUPFAM" id="SSF54171">
    <property type="entry name" value="DNA-binding domain"/>
    <property type="match status" value="1"/>
</dbReference>
<keyword evidence="6" id="KW-0539">Nucleus</keyword>
<dbReference type="Pfam" id="PF00847">
    <property type="entry name" value="AP2"/>
    <property type="match status" value="1"/>
</dbReference>
<protein>
    <recommendedName>
        <fullName evidence="9">AP2/ERF domain-containing protein</fullName>
    </recommendedName>
</protein>
<name>A0A834LFW4_RHOSS</name>
<dbReference type="InterPro" id="IPR036955">
    <property type="entry name" value="AP2/ERF_dom_sf"/>
</dbReference>
<dbReference type="PRINTS" id="PR00367">
    <property type="entry name" value="ETHRSPELEMNT"/>
</dbReference>
<keyword evidence="4" id="KW-0238">DNA-binding</keyword>
<reference evidence="10" key="1">
    <citation type="submission" date="2019-11" db="EMBL/GenBank/DDBJ databases">
        <authorList>
            <person name="Liu Y."/>
            <person name="Hou J."/>
            <person name="Li T.-Q."/>
            <person name="Guan C.-H."/>
            <person name="Wu X."/>
            <person name="Wu H.-Z."/>
            <person name="Ling F."/>
            <person name="Zhang R."/>
            <person name="Shi X.-G."/>
            <person name="Ren J.-P."/>
            <person name="Chen E.-F."/>
            <person name="Sun J.-M."/>
        </authorList>
    </citation>
    <scope>NUCLEOTIDE SEQUENCE</scope>
    <source>
        <strain evidence="10">Adult_tree_wgs_1</strain>
        <tissue evidence="10">Leaves</tissue>
    </source>
</reference>
<dbReference type="InterPro" id="IPR001471">
    <property type="entry name" value="AP2/ERF_dom"/>
</dbReference>
<dbReference type="Gene3D" id="3.30.730.10">
    <property type="entry name" value="AP2/ERF domain"/>
    <property type="match status" value="1"/>
</dbReference>
<evidence type="ECO:0000256" key="2">
    <source>
        <dbReference type="ARBA" id="ARBA00022821"/>
    </source>
</evidence>
<evidence type="ECO:0000256" key="5">
    <source>
        <dbReference type="ARBA" id="ARBA00023163"/>
    </source>
</evidence>
<feature type="compositionally biased region" description="Low complexity" evidence="8">
    <location>
        <begin position="119"/>
        <end position="132"/>
    </location>
</feature>
<evidence type="ECO:0000259" key="9">
    <source>
        <dbReference type="PROSITE" id="PS51032"/>
    </source>
</evidence>
<evidence type="ECO:0000313" key="10">
    <source>
        <dbReference type="EMBL" id="KAF7132376.1"/>
    </source>
</evidence>
<feature type="region of interest" description="Disordered" evidence="8">
    <location>
        <begin position="1"/>
        <end position="60"/>
    </location>
</feature>
<accession>A0A834LFW4</accession>
<evidence type="ECO:0000256" key="8">
    <source>
        <dbReference type="SAM" id="MobiDB-lite"/>
    </source>
</evidence>
<dbReference type="GO" id="GO:0003700">
    <property type="term" value="F:DNA-binding transcription factor activity"/>
    <property type="evidence" value="ECO:0007669"/>
    <property type="project" value="InterPro"/>
</dbReference>
<evidence type="ECO:0000256" key="7">
    <source>
        <dbReference type="ARBA" id="ARBA00024343"/>
    </source>
</evidence>
<organism evidence="10 11">
    <name type="scientific">Rhododendron simsii</name>
    <name type="common">Sims's rhododendron</name>
    <dbReference type="NCBI Taxonomy" id="118357"/>
    <lineage>
        <taxon>Eukaryota</taxon>
        <taxon>Viridiplantae</taxon>
        <taxon>Streptophyta</taxon>
        <taxon>Embryophyta</taxon>
        <taxon>Tracheophyta</taxon>
        <taxon>Spermatophyta</taxon>
        <taxon>Magnoliopsida</taxon>
        <taxon>eudicotyledons</taxon>
        <taxon>Gunneridae</taxon>
        <taxon>Pentapetalae</taxon>
        <taxon>asterids</taxon>
        <taxon>Ericales</taxon>
        <taxon>Ericaceae</taxon>
        <taxon>Ericoideae</taxon>
        <taxon>Rhodoreae</taxon>
        <taxon>Rhododendron</taxon>
    </lineage>
</organism>
<feature type="compositionally biased region" description="Low complexity" evidence="8">
    <location>
        <begin position="25"/>
        <end position="42"/>
    </location>
</feature>
<gene>
    <name evidence="10" type="ORF">RHSIM_Rhsim09G0178800</name>
</gene>
<evidence type="ECO:0000256" key="1">
    <source>
        <dbReference type="ARBA" id="ARBA00004123"/>
    </source>
</evidence>
<keyword evidence="2" id="KW-0611">Plant defense</keyword>
<dbReference type="GO" id="GO:0000976">
    <property type="term" value="F:transcription cis-regulatory region binding"/>
    <property type="evidence" value="ECO:0007669"/>
    <property type="project" value="TreeGrafter"/>
</dbReference>
<dbReference type="OrthoDB" id="1938645at2759"/>
<dbReference type="AlphaFoldDB" id="A0A834LFW4"/>
<sequence>MAAPYPDQHLPPQGTTTNTNPISLSTTTTSGDSTTTTTTRTSGGRKYRAGKGGPDNSKFKYRGVRQRSWGKWVAEIREPRKRVRRWLGTFATAEDAARAYDRAAIMLYGSRAQLNLQPSPSCTAAASSSASARGGGGNSSSSTTQTLRPLLPRPTGFTIPYYPYRTVQYPNFVQNPYNQQQQYGAADYKVDVGSTNTTASSSTSISSYQNPYDCFQQQSYLCDQINSLAGSVGASLSLSSTDAAAPAVSEQPATTVGVESLVTWPVTNDDEYPPASIWDYGDPSFDF</sequence>
<dbReference type="EMBL" id="WJXA01000009">
    <property type="protein sequence ID" value="KAF7132376.1"/>
    <property type="molecule type" value="Genomic_DNA"/>
</dbReference>
<proteinExistence type="inferred from homology"/>
<comment type="subcellular location">
    <subcellularLocation>
        <location evidence="1">Nucleus</location>
    </subcellularLocation>
</comment>
<feature type="region of interest" description="Disordered" evidence="8">
    <location>
        <begin position="118"/>
        <end position="152"/>
    </location>
</feature>
<dbReference type="PANTHER" id="PTHR31241">
    <property type="entry name" value="DEHYDRATION-RESPONSIVE ELEMENT-BINDING PROTEIN 2C"/>
    <property type="match status" value="1"/>
</dbReference>
<evidence type="ECO:0000256" key="6">
    <source>
        <dbReference type="ARBA" id="ARBA00023242"/>
    </source>
</evidence>
<dbReference type="GO" id="GO:0045893">
    <property type="term" value="P:positive regulation of DNA-templated transcription"/>
    <property type="evidence" value="ECO:0007669"/>
    <property type="project" value="TreeGrafter"/>
</dbReference>
<dbReference type="Proteomes" id="UP000626092">
    <property type="component" value="Unassembled WGS sequence"/>
</dbReference>
<keyword evidence="3" id="KW-0805">Transcription regulation</keyword>
<dbReference type="InterPro" id="IPR016177">
    <property type="entry name" value="DNA-bd_dom_sf"/>
</dbReference>
<dbReference type="CDD" id="cd00018">
    <property type="entry name" value="AP2"/>
    <property type="match status" value="1"/>
</dbReference>
<comment type="similarity">
    <text evidence="7">Belongs to the AP2/ERF transcription factor family. ERF subfamily.</text>
</comment>
<keyword evidence="5" id="KW-0804">Transcription</keyword>
<dbReference type="GO" id="GO:0005634">
    <property type="term" value="C:nucleus"/>
    <property type="evidence" value="ECO:0007669"/>
    <property type="project" value="UniProtKB-SubCell"/>
</dbReference>
<comment type="caution">
    <text evidence="10">The sequence shown here is derived from an EMBL/GenBank/DDBJ whole genome shotgun (WGS) entry which is preliminary data.</text>
</comment>
<evidence type="ECO:0000313" key="11">
    <source>
        <dbReference type="Proteomes" id="UP000626092"/>
    </source>
</evidence>